<sequence>MKRKQEEEGLSHKFRKTNHELSLLNIPDDVLNLILSHLSLTDVIHLSCLDRAYRSCFSSRIFTQVKAPWSKLIEAMDSKENFIIKHKNIIRQLRIIDSYSYGEWQIDFFTDLLINIPNLKRLLINSKNSSNWIKYRGSDNIEQLSLYFEEDSFNLIKFSLPNAKQGNFNSSPRIFRLDHVANFKMLTKLSLTDYHFNWEVESVKPVLMIHDISLHNCSWEYPFKLSQFNYNDNIKKLKLTYSNQNPFLLSERFNTFLNDDYHEDFKSLEELAIDITFDFRKQAWSKFLSNRLILRFYNRKDFPNLRQLTLHGWYFALQNFKETIKNISCSDSDLYLLDLKVFDSVNDCNLIPEIKQEWKQLCVWKKLKLEVL</sequence>
<dbReference type="KEGG" id="spaa:SPAPADRAFT_141177"/>
<dbReference type="GeneID" id="18870351"/>
<dbReference type="PROSITE" id="PS50181">
    <property type="entry name" value="FBOX"/>
    <property type="match status" value="1"/>
</dbReference>
<dbReference type="STRING" id="619300.G3AQH6"/>
<dbReference type="Proteomes" id="UP000000709">
    <property type="component" value="Unassembled WGS sequence"/>
</dbReference>
<evidence type="ECO:0000313" key="3">
    <source>
        <dbReference type="Proteomes" id="UP000000709"/>
    </source>
</evidence>
<evidence type="ECO:0000259" key="1">
    <source>
        <dbReference type="PROSITE" id="PS50181"/>
    </source>
</evidence>
<protein>
    <recommendedName>
        <fullName evidence="1">F-box domain-containing protein</fullName>
    </recommendedName>
</protein>
<dbReference type="HOGENOM" id="CLU_053891_0_0_1"/>
<proteinExistence type="predicted"/>
<dbReference type="RefSeq" id="XP_007376301.1">
    <property type="nucleotide sequence ID" value="XM_007376239.1"/>
</dbReference>
<dbReference type="SUPFAM" id="SSF81383">
    <property type="entry name" value="F-box domain"/>
    <property type="match status" value="1"/>
</dbReference>
<gene>
    <name evidence="2" type="ORF">SPAPADRAFT_141177</name>
</gene>
<dbReference type="OrthoDB" id="4073795at2759"/>
<feature type="domain" description="F-box" evidence="1">
    <location>
        <begin position="20"/>
        <end position="72"/>
    </location>
</feature>
<dbReference type="InterPro" id="IPR036047">
    <property type="entry name" value="F-box-like_dom_sf"/>
</dbReference>
<accession>G3AQH6</accession>
<reference evidence="2 3" key="1">
    <citation type="journal article" date="2011" name="Proc. Natl. Acad. Sci. U.S.A.">
        <title>Comparative genomics of xylose-fermenting fungi for enhanced biofuel production.</title>
        <authorList>
            <person name="Wohlbach D.J."/>
            <person name="Kuo A."/>
            <person name="Sato T.K."/>
            <person name="Potts K.M."/>
            <person name="Salamov A.A."/>
            <person name="LaButti K.M."/>
            <person name="Sun H."/>
            <person name="Clum A."/>
            <person name="Pangilinan J.L."/>
            <person name="Lindquist E.A."/>
            <person name="Lucas S."/>
            <person name="Lapidus A."/>
            <person name="Jin M."/>
            <person name="Gunawan C."/>
            <person name="Balan V."/>
            <person name="Dale B.E."/>
            <person name="Jeffries T.W."/>
            <person name="Zinkel R."/>
            <person name="Barry K.W."/>
            <person name="Grigoriev I.V."/>
            <person name="Gasch A.P."/>
        </authorList>
    </citation>
    <scope>NUCLEOTIDE SEQUENCE [LARGE SCALE GENOMIC DNA]</scope>
    <source>
        <strain evidence="3">NRRL Y-27907 / 11-Y1</strain>
    </source>
</reference>
<keyword evidence="3" id="KW-1185">Reference proteome</keyword>
<dbReference type="OMA" id="CSKNEWT"/>
<dbReference type="EMBL" id="GL996503">
    <property type="protein sequence ID" value="EGW31523.1"/>
    <property type="molecule type" value="Genomic_DNA"/>
</dbReference>
<name>G3AQH6_SPAPN</name>
<dbReference type="InterPro" id="IPR001810">
    <property type="entry name" value="F-box_dom"/>
</dbReference>
<dbReference type="AlphaFoldDB" id="G3AQH6"/>
<dbReference type="Pfam" id="PF00646">
    <property type="entry name" value="F-box"/>
    <property type="match status" value="1"/>
</dbReference>
<dbReference type="InParanoid" id="G3AQH6"/>
<organism evidence="3">
    <name type="scientific">Spathaspora passalidarum (strain NRRL Y-27907 / 11-Y1)</name>
    <dbReference type="NCBI Taxonomy" id="619300"/>
    <lineage>
        <taxon>Eukaryota</taxon>
        <taxon>Fungi</taxon>
        <taxon>Dikarya</taxon>
        <taxon>Ascomycota</taxon>
        <taxon>Saccharomycotina</taxon>
        <taxon>Pichiomycetes</taxon>
        <taxon>Debaryomycetaceae</taxon>
        <taxon>Spathaspora</taxon>
    </lineage>
</organism>
<evidence type="ECO:0000313" key="2">
    <source>
        <dbReference type="EMBL" id="EGW31523.1"/>
    </source>
</evidence>
<dbReference type="eggNOG" id="ENOG502RY54">
    <property type="taxonomic scope" value="Eukaryota"/>
</dbReference>